<feature type="region of interest" description="Disordered" evidence="1">
    <location>
        <begin position="383"/>
        <end position="420"/>
    </location>
</feature>
<proteinExistence type="predicted"/>
<feature type="region of interest" description="Disordered" evidence="1">
    <location>
        <begin position="157"/>
        <end position="182"/>
    </location>
</feature>
<protein>
    <submittedName>
        <fullName evidence="3">Uncharacterized protein</fullName>
    </submittedName>
</protein>
<dbReference type="EMBL" id="JAZEWV010000023">
    <property type="protein sequence ID" value="MEE4544960.1"/>
    <property type="molecule type" value="Genomic_DNA"/>
</dbReference>
<accession>A0ABU7PGP3</accession>
<feature type="region of interest" description="Disordered" evidence="1">
    <location>
        <begin position="1"/>
        <end position="22"/>
    </location>
</feature>
<feature type="compositionally biased region" description="Low complexity" evidence="1">
    <location>
        <begin position="1"/>
        <end position="20"/>
    </location>
</feature>
<gene>
    <name evidence="3" type="ORF">V2S66_23710</name>
</gene>
<feature type="transmembrane region" description="Helical" evidence="2">
    <location>
        <begin position="108"/>
        <end position="126"/>
    </location>
</feature>
<keyword evidence="2" id="KW-0472">Membrane</keyword>
<comment type="caution">
    <text evidence="3">The sequence shown here is derived from an EMBL/GenBank/DDBJ whole genome shotgun (WGS) entry which is preliminary data.</text>
</comment>
<keyword evidence="4" id="KW-1185">Reference proteome</keyword>
<feature type="region of interest" description="Disordered" evidence="1">
    <location>
        <begin position="34"/>
        <end position="102"/>
    </location>
</feature>
<keyword evidence="2" id="KW-0812">Transmembrane</keyword>
<evidence type="ECO:0000256" key="1">
    <source>
        <dbReference type="SAM" id="MobiDB-lite"/>
    </source>
</evidence>
<evidence type="ECO:0000313" key="3">
    <source>
        <dbReference type="EMBL" id="MEE4544960.1"/>
    </source>
</evidence>
<evidence type="ECO:0000256" key="2">
    <source>
        <dbReference type="SAM" id="Phobius"/>
    </source>
</evidence>
<organism evidence="3 4">
    <name type="scientific">Actinacidiphila polyblastidii</name>
    <dbReference type="NCBI Taxonomy" id="3110430"/>
    <lineage>
        <taxon>Bacteria</taxon>
        <taxon>Bacillati</taxon>
        <taxon>Actinomycetota</taxon>
        <taxon>Actinomycetes</taxon>
        <taxon>Kitasatosporales</taxon>
        <taxon>Streptomycetaceae</taxon>
        <taxon>Actinacidiphila</taxon>
    </lineage>
</organism>
<name>A0ABU7PGP3_9ACTN</name>
<feature type="compositionally biased region" description="Basic and acidic residues" evidence="1">
    <location>
        <begin position="52"/>
        <end position="76"/>
    </location>
</feature>
<reference evidence="3 4" key="1">
    <citation type="submission" date="2023-12" db="EMBL/GenBank/DDBJ databases">
        <title>Streptomyces sp. V4-01.</title>
        <authorList>
            <person name="Somphong A."/>
            <person name="Phongsopitanun W."/>
        </authorList>
    </citation>
    <scope>NUCLEOTIDE SEQUENCE [LARGE SCALE GENOMIC DNA]</scope>
    <source>
        <strain evidence="3 4">V4-01</strain>
    </source>
</reference>
<sequence>MTPDSSPGPEEEPSGSPVPDDVWELFLHDNERDIEASAPKELSARARVAARRIREEKERAAARGDRRPGLGERVSRPADGGPVASTTAAARRAARQREKERRNTRRQLLHNLIGILVVFSMVLLALSPGRAWSMITFRGLNGGSHAAAAPAVTLGPETARPAGPPAAVSSRRPTLKRPFAGSPAESWGDGAAAIVPPTASAYFAVSSQRVADGLRLAKDLLVAGSIDPAVVPGAGVARVVALIDPHADDAQARVLGALAHPTAGNDPTTLFSRFGPEVRLVGAVVKVRGRMTVGLGDTYGGARIVADYTFVYPVRKTSDTGNSPEITRTVVRRTLTIELPADIQRPSGLSAVALSGWTGSAVNGGCGFHDGFLHPYFADGRTAPGGPTRGGTLSGPAVDPYDRSGPAPGGDGGCVRAERI</sequence>
<evidence type="ECO:0000313" key="4">
    <source>
        <dbReference type="Proteomes" id="UP001344658"/>
    </source>
</evidence>
<dbReference type="RefSeq" id="WP_330798196.1">
    <property type="nucleotide sequence ID" value="NZ_JAZEWV010000023.1"/>
</dbReference>
<keyword evidence="2" id="KW-1133">Transmembrane helix</keyword>
<dbReference type="Proteomes" id="UP001344658">
    <property type="component" value="Unassembled WGS sequence"/>
</dbReference>